<dbReference type="PROSITE" id="PS00932">
    <property type="entry name" value="MOLYBDOPTERIN_PROK_3"/>
    <property type="match status" value="1"/>
</dbReference>
<evidence type="ECO:0000256" key="16">
    <source>
        <dbReference type="ARBA" id="ARBA00023136"/>
    </source>
</evidence>
<dbReference type="OrthoDB" id="9759518at2"/>
<dbReference type="InterPro" id="IPR006963">
    <property type="entry name" value="Mopterin_OxRdtase_4Fe-4S_dom"/>
</dbReference>
<dbReference type="Gene3D" id="4.10.1200.10">
    <property type="entry name" value="nitrate reductase tail"/>
    <property type="match status" value="1"/>
</dbReference>
<dbReference type="InterPro" id="IPR044906">
    <property type="entry name" value="Nitr_red_alph_N_sf"/>
</dbReference>
<dbReference type="GO" id="GO:0043546">
    <property type="term" value="F:molybdopterin cofactor binding"/>
    <property type="evidence" value="ECO:0007669"/>
    <property type="project" value="InterPro"/>
</dbReference>
<comment type="subcellular location">
    <subcellularLocation>
        <location evidence="3">Cell membrane</location>
        <topology evidence="3">Peripheral membrane protein</topology>
    </subcellularLocation>
</comment>
<keyword evidence="8" id="KW-0004">4Fe-4S</keyword>
<dbReference type="SMART" id="SM00926">
    <property type="entry name" value="Molybdop_Fe4S4"/>
    <property type="match status" value="1"/>
</dbReference>
<dbReference type="InterPro" id="IPR050123">
    <property type="entry name" value="Prok_molybdopt-oxidoreductase"/>
</dbReference>
<dbReference type="InterPro" id="IPR027467">
    <property type="entry name" value="MopterinOxRdtase_cofactor_BS"/>
</dbReference>
<dbReference type="InterPro" id="IPR037943">
    <property type="entry name" value="MopB_CT_Nitrate-R-NarG-like"/>
</dbReference>
<evidence type="ECO:0000256" key="15">
    <source>
        <dbReference type="ARBA" id="ARBA00023063"/>
    </source>
</evidence>
<dbReference type="GO" id="GO:0009325">
    <property type="term" value="C:nitrate reductase complex"/>
    <property type="evidence" value="ECO:0007669"/>
    <property type="project" value="InterPro"/>
</dbReference>
<dbReference type="Pfam" id="PF00384">
    <property type="entry name" value="Molybdopterin"/>
    <property type="match status" value="1"/>
</dbReference>
<comment type="caution">
    <text evidence="19">The sequence shown here is derived from an EMBL/GenBank/DDBJ whole genome shotgun (WGS) entry which is preliminary data.</text>
</comment>
<keyword evidence="12" id="KW-0560">Oxidoreductase</keyword>
<sequence length="1224" mass="140043">MGKKRSPLWKKLRFFQPKEQYANGWSELTSQDREWEKLYRNRWQHDKVVRTTHGVNCTGSCSWKVFVKDGIITWENQAIDYPTTGPDMPEFEPRGCPRGASFSWYTYSPLRVKYPYIRGILLQFWRDALKEANGDAVEAWKRIVEDPDKVRAYKSARGKGGMVRTSWNEAYQIISAQLLYTIKKYGPDRIAGFTPIPAMSMISYAAGSRFLSLVGAPMLSFYDWYADLPPASPQIWGEQTDVPESSDWYNAGYLMMWGSNVPLTRTPDAHFMTEVRYKGTKVVSVSPDYAESVKFADTWLAVNPGSDGALAQAMTHVILKEFYIEKQTPYFIDYAKKYTDLPYLVTLKKKGDSFITDRFLLANDLADTYENAEWKTVVFDEKTQQFVVPIGSIGHRHEGKGNWNLQMQDEKGNAYDPSISLLGVEDKIVSIELPYFDDLNRDILHRSIPVKRVEKDGKELFVTTVYDLMLANYGIDRGLPGDYPKDYDDKKPYTPAWQEEYTSVPREQVIQIAREFAQNAVDTNGRSMIIMGAGINHWYNADTIYRTILNLVLLTGSQGVNGGGWAHYVGQEKVRPAEGWQTVAFARDWQMPPRLQNATSYYYFATDQWRYEELPMNELIAANVEKPRYQHAADYNALAARLGWLPSYPQFDRNSIKLVEEAKKAGEEPVSYIVKELKEGRMQFAVEDPDHPLNFPRTLFVWRANLISSSGKGHDYFLKNFLGTSHGLLGEESKELRTSEIKWREQAPEGKLDLLVNLEFRMSGTAMYSDIVLPVATWYEKHDISSTDMHPFVHPFNPAINPPWESKSDWDTFKGLAKVFSEMAKTYLPGVQKDVVAAPLLHDSPDEIAQPYGKVRDWKKGEVEAIPGKTMPKFVIVERDYTKIYDKYTAIGPLVEKNPIGAHGVAWSAKEQYEELKRINNTVKTKGITEGMPQLETARQVAETVMTLSSATNGKMALKAWESEEKKTGLKLKDLVEGRTEEKFDFNSITAQPREVIPTPVFSGTNKGRRYSPFTTNIERLVPFRTLTGRQHFYVDHEIMLEYGEGLPVFKPTLPTKAFAKHEQMPESEGKTITLRYLTPHGKWNIHSMYYDSLTMLTLFRGGPTVWMNNEDAEEVGIKDNDWIEVYNRNGVVVARAVVSHRMPKGTTYMYHAQDRTINVPSSQVTHLRGGTHNSPTRIHLKPTHLIGGYAQFSYGFNYYGPTGNQRDLKVVIRKLKEVDWLED</sequence>
<evidence type="ECO:0000256" key="6">
    <source>
        <dbReference type="ARBA" id="ARBA00022448"/>
    </source>
</evidence>
<evidence type="ECO:0000256" key="17">
    <source>
        <dbReference type="ARBA" id="ARBA00048294"/>
    </source>
</evidence>
<dbReference type="GO" id="GO:0005886">
    <property type="term" value="C:plasma membrane"/>
    <property type="evidence" value="ECO:0007669"/>
    <property type="project" value="UniProtKB-SubCell"/>
</dbReference>
<dbReference type="FunFam" id="3.40.50.12440:FF:000001">
    <property type="entry name" value="Nitrate reductase subunit alpha"/>
    <property type="match status" value="1"/>
</dbReference>
<dbReference type="GO" id="GO:0051539">
    <property type="term" value="F:4 iron, 4 sulfur cluster binding"/>
    <property type="evidence" value="ECO:0007669"/>
    <property type="project" value="UniProtKB-KW"/>
</dbReference>
<dbReference type="Pfam" id="PF01568">
    <property type="entry name" value="Molydop_binding"/>
    <property type="match status" value="1"/>
</dbReference>
<evidence type="ECO:0000256" key="8">
    <source>
        <dbReference type="ARBA" id="ARBA00022485"/>
    </source>
</evidence>
<dbReference type="CDD" id="cd02750">
    <property type="entry name" value="MopB_Nitrate-R-NarG-like"/>
    <property type="match status" value="1"/>
</dbReference>
<evidence type="ECO:0000256" key="11">
    <source>
        <dbReference type="ARBA" id="ARBA00022982"/>
    </source>
</evidence>
<dbReference type="NCBIfam" id="TIGR01580">
    <property type="entry name" value="narG"/>
    <property type="match status" value="1"/>
</dbReference>
<dbReference type="STRING" id="1413211.U473_07450"/>
<keyword evidence="7" id="KW-1003">Cell membrane</keyword>
<keyword evidence="9" id="KW-0500">Molybdenum</keyword>
<dbReference type="EC" id="1.7.5.1" evidence="5"/>
<comment type="cofactor">
    <cofactor evidence="1">
        <name>Mo-bis(molybdopterin guanine dinucleotide)</name>
        <dbReference type="ChEBI" id="CHEBI:60539"/>
    </cofactor>
</comment>
<proteinExistence type="inferred from homology"/>
<dbReference type="PANTHER" id="PTHR43105">
    <property type="entry name" value="RESPIRATORY NITRATE REDUCTASE"/>
    <property type="match status" value="1"/>
</dbReference>
<evidence type="ECO:0000259" key="18">
    <source>
        <dbReference type="PROSITE" id="PS51669"/>
    </source>
</evidence>
<evidence type="ECO:0000256" key="2">
    <source>
        <dbReference type="ARBA" id="ARBA00001966"/>
    </source>
</evidence>
<dbReference type="SUPFAM" id="SSF53706">
    <property type="entry name" value="Formate dehydrogenase/DMSO reductase, domains 1-3"/>
    <property type="match status" value="1"/>
</dbReference>
<feature type="domain" description="4Fe-4S Mo/W bis-MGD-type" evidence="18">
    <location>
        <begin position="46"/>
        <end position="110"/>
    </location>
</feature>
<dbReference type="GO" id="GO:0042128">
    <property type="term" value="P:nitrate assimilation"/>
    <property type="evidence" value="ECO:0007669"/>
    <property type="project" value="UniProtKB-KW"/>
</dbReference>
<comment type="cofactor">
    <cofactor evidence="2">
        <name>[4Fe-4S] cluster</name>
        <dbReference type="ChEBI" id="CHEBI:49883"/>
    </cofactor>
</comment>
<evidence type="ECO:0000256" key="10">
    <source>
        <dbReference type="ARBA" id="ARBA00022723"/>
    </source>
</evidence>
<evidence type="ECO:0000256" key="3">
    <source>
        <dbReference type="ARBA" id="ARBA00004202"/>
    </source>
</evidence>
<name>A0A135L4K4_9BACI</name>
<dbReference type="EMBL" id="LSKU01000001">
    <property type="protein sequence ID" value="KXG43859.1"/>
    <property type="molecule type" value="Genomic_DNA"/>
</dbReference>
<gene>
    <name evidence="19" type="primary">narZ</name>
    <name evidence="19" type="ORF">U473_07450</name>
</gene>
<keyword evidence="15" id="KW-0534">Nitrate assimilation</keyword>
<dbReference type="InterPro" id="IPR028189">
    <property type="entry name" value="Nitr_red_alph_N"/>
</dbReference>
<dbReference type="Proteomes" id="UP000070352">
    <property type="component" value="Unassembled WGS sequence"/>
</dbReference>
<evidence type="ECO:0000313" key="20">
    <source>
        <dbReference type="Proteomes" id="UP000070352"/>
    </source>
</evidence>
<keyword evidence="13" id="KW-0408">Iron</keyword>
<dbReference type="InterPro" id="IPR009010">
    <property type="entry name" value="Asp_de-COase-like_dom_sf"/>
</dbReference>
<dbReference type="PANTHER" id="PTHR43105:SF2">
    <property type="entry name" value="RESPIRATORY NITRATE REDUCTASE 2 ALPHA CHAIN"/>
    <property type="match status" value="1"/>
</dbReference>
<evidence type="ECO:0000256" key="9">
    <source>
        <dbReference type="ARBA" id="ARBA00022505"/>
    </source>
</evidence>
<organism evidence="19 20">
    <name type="scientific">Tepidibacillus decaturensis</name>
    <dbReference type="NCBI Taxonomy" id="1413211"/>
    <lineage>
        <taxon>Bacteria</taxon>
        <taxon>Bacillati</taxon>
        <taxon>Bacillota</taxon>
        <taxon>Bacilli</taxon>
        <taxon>Bacillales</taxon>
        <taxon>Bacillaceae</taxon>
        <taxon>Tepidibacillus</taxon>
    </lineage>
</organism>
<accession>A0A135L4K4</accession>
<keyword evidence="6" id="KW-0813">Transport</keyword>
<evidence type="ECO:0000256" key="7">
    <source>
        <dbReference type="ARBA" id="ARBA00022475"/>
    </source>
</evidence>
<dbReference type="Gene3D" id="3.40.50.12440">
    <property type="match status" value="1"/>
</dbReference>
<evidence type="ECO:0000256" key="12">
    <source>
        <dbReference type="ARBA" id="ARBA00023002"/>
    </source>
</evidence>
<dbReference type="GO" id="GO:0046872">
    <property type="term" value="F:metal ion binding"/>
    <property type="evidence" value="ECO:0007669"/>
    <property type="project" value="UniProtKB-KW"/>
</dbReference>
<evidence type="ECO:0000256" key="5">
    <source>
        <dbReference type="ARBA" id="ARBA00012500"/>
    </source>
</evidence>
<comment type="similarity">
    <text evidence="4">Belongs to the prokaryotic molybdopterin-containing oxidoreductase family.</text>
</comment>
<dbReference type="InterPro" id="IPR006655">
    <property type="entry name" value="Mopterin_OxRdtase_prok_CS"/>
</dbReference>
<dbReference type="PROSITE" id="PS00551">
    <property type="entry name" value="MOLYBDOPTERIN_PROK_1"/>
    <property type="match status" value="1"/>
</dbReference>
<evidence type="ECO:0000256" key="4">
    <source>
        <dbReference type="ARBA" id="ARBA00010312"/>
    </source>
</evidence>
<dbReference type="Pfam" id="PF14710">
    <property type="entry name" value="Nitr_red_alph_N"/>
    <property type="match status" value="1"/>
</dbReference>
<evidence type="ECO:0000313" key="19">
    <source>
        <dbReference type="EMBL" id="KXG43859.1"/>
    </source>
</evidence>
<reference evidence="19 20" key="1">
    <citation type="submission" date="2016-02" db="EMBL/GenBank/DDBJ databases">
        <title>Draft Genome for Tepidibacillus decaturensis nov. sp. Strain Z9, an Anaerobic, Moderately Thermophilic and Heterotrophic Bacterium from Deep Subsurface of the Illinois Basin, USA.</title>
        <authorList>
            <person name="Dong Y."/>
            <person name="Chang J.Y."/>
            <person name="Sanford R."/>
            <person name="Fouke B.W."/>
        </authorList>
    </citation>
    <scope>NUCLEOTIDE SEQUENCE [LARGE SCALE GENOMIC DNA]</scope>
    <source>
        <strain evidence="19 20">Z9</strain>
    </source>
</reference>
<dbReference type="InterPro" id="IPR006468">
    <property type="entry name" value="NarG"/>
</dbReference>
<keyword evidence="11" id="KW-0249">Electron transport</keyword>
<protein>
    <recommendedName>
        <fullName evidence="5">nitrate reductase (quinone)</fullName>
        <ecNumber evidence="5">1.7.5.1</ecNumber>
    </recommendedName>
</protein>
<keyword evidence="10" id="KW-0479">Metal-binding</keyword>
<dbReference type="InterPro" id="IPR006656">
    <property type="entry name" value="Mopterin_OxRdtase"/>
</dbReference>
<evidence type="ECO:0000256" key="14">
    <source>
        <dbReference type="ARBA" id="ARBA00023014"/>
    </source>
</evidence>
<comment type="catalytic activity">
    <reaction evidence="17">
        <text>nitrate + a quinol = a quinone + nitrite + H2O</text>
        <dbReference type="Rhea" id="RHEA:56144"/>
        <dbReference type="ChEBI" id="CHEBI:15377"/>
        <dbReference type="ChEBI" id="CHEBI:16301"/>
        <dbReference type="ChEBI" id="CHEBI:17632"/>
        <dbReference type="ChEBI" id="CHEBI:24646"/>
        <dbReference type="ChEBI" id="CHEBI:132124"/>
        <dbReference type="EC" id="1.7.5.1"/>
    </reaction>
</comment>
<keyword evidence="16" id="KW-0472">Membrane</keyword>
<dbReference type="RefSeq" id="WP_068724887.1">
    <property type="nucleotide sequence ID" value="NZ_LSKU01000001.1"/>
</dbReference>
<dbReference type="InterPro" id="IPR006657">
    <property type="entry name" value="MoPterin_dinucl-bd_dom"/>
</dbReference>
<dbReference type="AlphaFoldDB" id="A0A135L4K4"/>
<evidence type="ECO:0000256" key="13">
    <source>
        <dbReference type="ARBA" id="ARBA00023004"/>
    </source>
</evidence>
<dbReference type="GO" id="GO:0160182">
    <property type="term" value="F:nitrate reductase (quinone) activity"/>
    <property type="evidence" value="ECO:0007669"/>
    <property type="project" value="UniProtKB-EC"/>
</dbReference>
<keyword evidence="14" id="KW-0411">Iron-sulfur</keyword>
<dbReference type="PROSITE" id="PS51669">
    <property type="entry name" value="4FE4S_MOW_BIS_MGD"/>
    <property type="match status" value="1"/>
</dbReference>
<dbReference type="PROSITE" id="PS00490">
    <property type="entry name" value="MOLYBDOPTERIN_PROK_2"/>
    <property type="match status" value="1"/>
</dbReference>
<keyword evidence="20" id="KW-1185">Reference proteome</keyword>
<dbReference type="SUPFAM" id="SSF50692">
    <property type="entry name" value="ADC-like"/>
    <property type="match status" value="1"/>
</dbReference>
<dbReference type="CDD" id="cd02776">
    <property type="entry name" value="MopB_CT_Nitrate-R-NarG-like"/>
    <property type="match status" value="1"/>
</dbReference>
<evidence type="ECO:0000256" key="1">
    <source>
        <dbReference type="ARBA" id="ARBA00001942"/>
    </source>
</evidence>